<dbReference type="PANTHER" id="PTHR43394">
    <property type="entry name" value="ATP-DEPENDENT PERMEASE MDL1, MITOCHONDRIAL"/>
    <property type="match status" value="1"/>
</dbReference>
<keyword evidence="8" id="KW-1185">Reference proteome</keyword>
<dbReference type="PANTHER" id="PTHR43394:SF20">
    <property type="entry name" value="ATP BINDING CASSETTE SUBFAMILY B MEMBER 5"/>
    <property type="match status" value="1"/>
</dbReference>
<dbReference type="GO" id="GO:0005743">
    <property type="term" value="C:mitochondrial inner membrane"/>
    <property type="evidence" value="ECO:0007669"/>
    <property type="project" value="TreeGrafter"/>
</dbReference>
<dbReference type="Proteomes" id="UP000694393">
    <property type="component" value="Unplaced"/>
</dbReference>
<dbReference type="GO" id="GO:0015421">
    <property type="term" value="F:ABC-type oligopeptide transporter activity"/>
    <property type="evidence" value="ECO:0007669"/>
    <property type="project" value="TreeGrafter"/>
</dbReference>
<organism evidence="7 8">
    <name type="scientific">Pelusios castaneus</name>
    <name type="common">West African mud turtle</name>
    <dbReference type="NCBI Taxonomy" id="367368"/>
    <lineage>
        <taxon>Eukaryota</taxon>
        <taxon>Metazoa</taxon>
        <taxon>Chordata</taxon>
        <taxon>Craniata</taxon>
        <taxon>Vertebrata</taxon>
        <taxon>Euteleostomi</taxon>
        <taxon>Archelosauria</taxon>
        <taxon>Testudinata</taxon>
        <taxon>Testudines</taxon>
        <taxon>Pleurodira</taxon>
        <taxon>Pelomedusidae</taxon>
        <taxon>Pelusios</taxon>
    </lineage>
</organism>
<reference evidence="7" key="2">
    <citation type="submission" date="2025-09" db="UniProtKB">
        <authorList>
            <consortium name="Ensembl"/>
        </authorList>
    </citation>
    <scope>IDENTIFICATION</scope>
</reference>
<sequence length="148" mass="16516">KKNETLQAKMVGIFKLFVYADWLDIILMIIGLIAAVVNGIGVTIRIIVLGKTVNTFIGINLSSMMNGSTSPAIPRFDVEAEMTKVVYYYVGLGFASMILSTIQVWTFLTSAARQTARIRQKAFFAILHQEMAWFDTTQIGTLNTRLTE</sequence>
<evidence type="ECO:0000256" key="2">
    <source>
        <dbReference type="ARBA" id="ARBA00022692"/>
    </source>
</evidence>
<dbReference type="Pfam" id="PF00664">
    <property type="entry name" value="ABC_membrane"/>
    <property type="match status" value="1"/>
</dbReference>
<evidence type="ECO:0000259" key="6">
    <source>
        <dbReference type="PROSITE" id="PS50929"/>
    </source>
</evidence>
<keyword evidence="4 5" id="KW-0472">Membrane</keyword>
<feature type="transmembrane region" description="Helical" evidence="5">
    <location>
        <begin position="25"/>
        <end position="48"/>
    </location>
</feature>
<dbReference type="AlphaFoldDB" id="A0A8C8RK65"/>
<keyword evidence="2 5" id="KW-0812">Transmembrane</keyword>
<dbReference type="InterPro" id="IPR011527">
    <property type="entry name" value="ABC1_TM_dom"/>
</dbReference>
<dbReference type="SUPFAM" id="SSF90123">
    <property type="entry name" value="ABC transporter transmembrane region"/>
    <property type="match status" value="1"/>
</dbReference>
<dbReference type="PROSITE" id="PS50929">
    <property type="entry name" value="ABC_TM1F"/>
    <property type="match status" value="1"/>
</dbReference>
<dbReference type="InterPro" id="IPR036640">
    <property type="entry name" value="ABC1_TM_sf"/>
</dbReference>
<proteinExistence type="predicted"/>
<evidence type="ECO:0000313" key="8">
    <source>
        <dbReference type="Proteomes" id="UP000694393"/>
    </source>
</evidence>
<evidence type="ECO:0000256" key="4">
    <source>
        <dbReference type="ARBA" id="ARBA00023136"/>
    </source>
</evidence>
<evidence type="ECO:0000313" key="7">
    <source>
        <dbReference type="Ensembl" id="ENSPCEP00000005856.1"/>
    </source>
</evidence>
<name>A0A8C8RK65_9SAUR</name>
<dbReference type="Ensembl" id="ENSPCET00000006075.1">
    <property type="protein sequence ID" value="ENSPCEP00000005856.1"/>
    <property type="gene ID" value="ENSPCEG00000004758.1"/>
</dbReference>
<dbReference type="GO" id="GO:0005524">
    <property type="term" value="F:ATP binding"/>
    <property type="evidence" value="ECO:0007669"/>
    <property type="project" value="InterPro"/>
</dbReference>
<feature type="domain" description="ABC transmembrane type-1" evidence="6">
    <location>
        <begin position="29"/>
        <end position="148"/>
    </location>
</feature>
<feature type="transmembrane region" description="Helical" evidence="5">
    <location>
        <begin position="86"/>
        <end position="108"/>
    </location>
</feature>
<dbReference type="GO" id="GO:0090374">
    <property type="term" value="P:oligopeptide export from mitochondrion"/>
    <property type="evidence" value="ECO:0007669"/>
    <property type="project" value="TreeGrafter"/>
</dbReference>
<accession>A0A8C8RK65</accession>
<keyword evidence="3 5" id="KW-1133">Transmembrane helix</keyword>
<evidence type="ECO:0000256" key="3">
    <source>
        <dbReference type="ARBA" id="ARBA00022989"/>
    </source>
</evidence>
<dbReference type="Gene3D" id="1.20.1560.10">
    <property type="entry name" value="ABC transporter type 1, transmembrane domain"/>
    <property type="match status" value="1"/>
</dbReference>
<dbReference type="InterPro" id="IPR039421">
    <property type="entry name" value="Type_1_exporter"/>
</dbReference>
<evidence type="ECO:0000256" key="1">
    <source>
        <dbReference type="ARBA" id="ARBA00004141"/>
    </source>
</evidence>
<evidence type="ECO:0000256" key="5">
    <source>
        <dbReference type="SAM" id="Phobius"/>
    </source>
</evidence>
<comment type="subcellular location">
    <subcellularLocation>
        <location evidence="1">Membrane</location>
        <topology evidence="1">Multi-pass membrane protein</topology>
    </subcellularLocation>
</comment>
<reference evidence="7" key="1">
    <citation type="submission" date="2025-08" db="UniProtKB">
        <authorList>
            <consortium name="Ensembl"/>
        </authorList>
    </citation>
    <scope>IDENTIFICATION</scope>
</reference>
<protein>
    <recommendedName>
        <fullName evidence="6">ABC transmembrane type-1 domain-containing protein</fullName>
    </recommendedName>
</protein>